<gene>
    <name evidence="1" type="ORF">H8Z77_05965</name>
</gene>
<proteinExistence type="predicted"/>
<evidence type="ECO:0000313" key="2">
    <source>
        <dbReference type="Proteomes" id="UP000649151"/>
    </source>
</evidence>
<evidence type="ECO:0008006" key="3">
    <source>
        <dbReference type="Google" id="ProtNLM"/>
    </source>
</evidence>
<accession>A0ABR7IR11</accession>
<evidence type="ECO:0000313" key="1">
    <source>
        <dbReference type="EMBL" id="MBC5787568.1"/>
    </source>
</evidence>
<dbReference type="EMBL" id="JACOQK010000001">
    <property type="protein sequence ID" value="MBC5787568.1"/>
    <property type="molecule type" value="Genomic_DNA"/>
</dbReference>
<sequence length="137" mass="15581">MTQSELEKEIYKTASMGEHAAESMLAYSQSAGIKRSLTSQLNQYRNFKRKIESGNQIPQATSSMKDRMLKMGVKMNLMMDSTPSHMAKMMIQGSNMGIIDLQSALNHHPEAPKEQKQLAQDMISFEQQTIEAYKKYL</sequence>
<dbReference type="Proteomes" id="UP000649151">
    <property type="component" value="Unassembled WGS sequence"/>
</dbReference>
<keyword evidence="2" id="KW-1185">Reference proteome</keyword>
<reference evidence="1 2" key="1">
    <citation type="submission" date="2020-08" db="EMBL/GenBank/DDBJ databases">
        <title>Genome public.</title>
        <authorList>
            <person name="Liu C."/>
            <person name="Sun Q."/>
        </authorList>
    </citation>
    <scope>NUCLEOTIDE SEQUENCE [LARGE SCALE GENOMIC DNA]</scope>
    <source>
        <strain evidence="1 2">NSJ-27</strain>
    </source>
</reference>
<dbReference type="RefSeq" id="WP_069988356.1">
    <property type="nucleotide sequence ID" value="NZ_JACOQK010000001.1"/>
</dbReference>
<comment type="caution">
    <text evidence="1">The sequence shown here is derived from an EMBL/GenBank/DDBJ whole genome shotgun (WGS) entry which is preliminary data.</text>
</comment>
<name>A0ABR7IR11_9CLOT</name>
<organism evidence="1 2">
    <name type="scientific">Clostridium facile</name>
    <dbReference type="NCBI Taxonomy" id="2763035"/>
    <lineage>
        <taxon>Bacteria</taxon>
        <taxon>Bacillati</taxon>
        <taxon>Bacillota</taxon>
        <taxon>Clostridia</taxon>
        <taxon>Eubacteriales</taxon>
        <taxon>Clostridiaceae</taxon>
        <taxon>Clostridium</taxon>
    </lineage>
</organism>
<protein>
    <recommendedName>
        <fullName evidence="3">DUF2383 domain-containing protein</fullName>
    </recommendedName>
</protein>